<dbReference type="AlphaFoldDB" id="A0A1I6G1Y5"/>
<gene>
    <name evidence="3" type="ORF">SAMN04490243_1087</name>
</gene>
<sequence>MKKKYTDDIFRDKLKDYQENPDPAVWDRIEHSLNRRKRRGVIPIWWTLGGVAALLALGIFLFGPEGVDTMPSGVSDSPSVVKDSENQEASEATTGEQTSTQEQLNSREQTQEEGVARSGRGDTPNQEEADAGERVANNPVTREAQRDRTTGTEVQQEGTAQPERQAVAAVENRSGEDNQESRLEKIVSGENSQESAVAVTEAVVADPQGEVSIMPDPQESNRSGEQTNTTVLPNRNTTDTGVAVAEEKDPEEGKISILDAAAEQEALSRNEDEFQNAEEKSKSWTVGPAVAPVFYSNFGNGSPLDQDFVPNSKSGTLNMSFGVAVAYAVTGKLSVRSGVHRVDFGYNTNQVSFSPSLNAGPSSLIRTISYSESSRNVVVHSNVSGAGAQAVENALDVSAQSPQRNGSMLQEFGYLEIPLEMQYALVEGKFGVNLIGGMSSLFLVNNSVSLDSSGSRTEIGEANNINPVNFSSNLGLGLYYNLNPSMQLNLQPMFKYHMNAFSQTAGDFQPYTLGVYSGLSFRF</sequence>
<dbReference type="EMBL" id="FOYQ01000001">
    <property type="protein sequence ID" value="SFR36077.1"/>
    <property type="molecule type" value="Genomic_DNA"/>
</dbReference>
<feature type="region of interest" description="Disordered" evidence="1">
    <location>
        <begin position="71"/>
        <end position="181"/>
    </location>
</feature>
<evidence type="ECO:0000256" key="2">
    <source>
        <dbReference type="SAM" id="Phobius"/>
    </source>
</evidence>
<feature type="compositionally biased region" description="Polar residues" evidence="1">
    <location>
        <begin position="87"/>
        <end position="108"/>
    </location>
</feature>
<keyword evidence="2" id="KW-0812">Transmembrane</keyword>
<dbReference type="RefSeq" id="WP_092981266.1">
    <property type="nucleotide sequence ID" value="NZ_FOYQ01000001.1"/>
</dbReference>
<dbReference type="OrthoDB" id="1113942at2"/>
<feature type="transmembrane region" description="Helical" evidence="2">
    <location>
        <begin position="44"/>
        <end position="63"/>
    </location>
</feature>
<feature type="compositionally biased region" description="Polar residues" evidence="1">
    <location>
        <begin position="218"/>
        <end position="236"/>
    </location>
</feature>
<dbReference type="STRING" id="400055.SAMN04490243_1087"/>
<name>A0A1I6G1Y5_9FLAO</name>
<organism evidence="3 4">
    <name type="scientific">Robiginitalea myxolifaciens</name>
    <dbReference type="NCBI Taxonomy" id="400055"/>
    <lineage>
        <taxon>Bacteria</taxon>
        <taxon>Pseudomonadati</taxon>
        <taxon>Bacteroidota</taxon>
        <taxon>Flavobacteriia</taxon>
        <taxon>Flavobacteriales</taxon>
        <taxon>Flavobacteriaceae</taxon>
        <taxon>Robiginitalea</taxon>
    </lineage>
</organism>
<protein>
    <submittedName>
        <fullName evidence="3">Outer membrane protein beta-barrel domain-containing protein</fullName>
    </submittedName>
</protein>
<evidence type="ECO:0000313" key="4">
    <source>
        <dbReference type="Proteomes" id="UP000199534"/>
    </source>
</evidence>
<dbReference type="Proteomes" id="UP000199534">
    <property type="component" value="Unassembled WGS sequence"/>
</dbReference>
<evidence type="ECO:0000256" key="1">
    <source>
        <dbReference type="SAM" id="MobiDB-lite"/>
    </source>
</evidence>
<proteinExistence type="predicted"/>
<keyword evidence="4" id="KW-1185">Reference proteome</keyword>
<accession>A0A1I6G1Y5</accession>
<reference evidence="3 4" key="1">
    <citation type="submission" date="2016-10" db="EMBL/GenBank/DDBJ databases">
        <authorList>
            <person name="de Groot N.N."/>
        </authorList>
    </citation>
    <scope>NUCLEOTIDE SEQUENCE [LARGE SCALE GENOMIC DNA]</scope>
    <source>
        <strain evidence="3 4">DSM 21019</strain>
    </source>
</reference>
<keyword evidence="2" id="KW-1133">Transmembrane helix</keyword>
<keyword evidence="2" id="KW-0472">Membrane</keyword>
<feature type="region of interest" description="Disordered" evidence="1">
    <location>
        <begin position="206"/>
        <end position="236"/>
    </location>
</feature>
<evidence type="ECO:0000313" key="3">
    <source>
        <dbReference type="EMBL" id="SFR36077.1"/>
    </source>
</evidence>